<gene>
    <name evidence="2" type="ORF">PoB_006666000</name>
</gene>
<organism evidence="2 3">
    <name type="scientific">Plakobranchus ocellatus</name>
    <dbReference type="NCBI Taxonomy" id="259542"/>
    <lineage>
        <taxon>Eukaryota</taxon>
        <taxon>Metazoa</taxon>
        <taxon>Spiralia</taxon>
        <taxon>Lophotrochozoa</taxon>
        <taxon>Mollusca</taxon>
        <taxon>Gastropoda</taxon>
        <taxon>Heterobranchia</taxon>
        <taxon>Euthyneura</taxon>
        <taxon>Panpulmonata</taxon>
        <taxon>Sacoglossa</taxon>
        <taxon>Placobranchoidea</taxon>
        <taxon>Plakobranchidae</taxon>
        <taxon>Plakobranchus</taxon>
    </lineage>
</organism>
<feature type="compositionally biased region" description="Low complexity" evidence="1">
    <location>
        <begin position="129"/>
        <end position="145"/>
    </location>
</feature>
<evidence type="ECO:0000256" key="1">
    <source>
        <dbReference type="SAM" id="MobiDB-lite"/>
    </source>
</evidence>
<keyword evidence="3" id="KW-1185">Reference proteome</keyword>
<reference evidence="2 3" key="1">
    <citation type="journal article" date="2021" name="Elife">
        <title>Chloroplast acquisition without the gene transfer in kleptoplastic sea slugs, Plakobranchus ocellatus.</title>
        <authorList>
            <person name="Maeda T."/>
            <person name="Takahashi S."/>
            <person name="Yoshida T."/>
            <person name="Shimamura S."/>
            <person name="Takaki Y."/>
            <person name="Nagai Y."/>
            <person name="Toyoda A."/>
            <person name="Suzuki Y."/>
            <person name="Arimoto A."/>
            <person name="Ishii H."/>
            <person name="Satoh N."/>
            <person name="Nishiyama T."/>
            <person name="Hasebe M."/>
            <person name="Maruyama T."/>
            <person name="Minagawa J."/>
            <person name="Obokata J."/>
            <person name="Shigenobu S."/>
        </authorList>
    </citation>
    <scope>NUCLEOTIDE SEQUENCE [LARGE SCALE GENOMIC DNA]</scope>
</reference>
<comment type="caution">
    <text evidence="2">The sequence shown here is derived from an EMBL/GenBank/DDBJ whole genome shotgun (WGS) entry which is preliminary data.</text>
</comment>
<dbReference type="AlphaFoldDB" id="A0AAV4D836"/>
<evidence type="ECO:0000313" key="3">
    <source>
        <dbReference type="Proteomes" id="UP000735302"/>
    </source>
</evidence>
<feature type="region of interest" description="Disordered" evidence="1">
    <location>
        <begin position="1"/>
        <end position="70"/>
    </location>
</feature>
<sequence>MQTLLQGTDLPQVTFTGRNLPEARTDPPFEAPSDSGRMQYCPPQEPNRSGQARKKQPTKKAPDVEQSGQTIQTVHSGALLRLEDMVQNWVWDVVQIYGTLPAAPLGLPQAAQPGLSPHVQLGPPPAVQPGPSVSSVLSVPSVPPT</sequence>
<accession>A0AAV4D836</accession>
<name>A0AAV4D836_9GAST</name>
<dbReference type="EMBL" id="BLXT01007586">
    <property type="protein sequence ID" value="GFO40155.1"/>
    <property type="molecule type" value="Genomic_DNA"/>
</dbReference>
<protein>
    <submittedName>
        <fullName evidence="2">Uncharacterized protein</fullName>
    </submittedName>
</protein>
<feature type="compositionally biased region" description="Polar residues" evidence="1">
    <location>
        <begin position="1"/>
        <end position="17"/>
    </location>
</feature>
<evidence type="ECO:0000313" key="2">
    <source>
        <dbReference type="EMBL" id="GFO40155.1"/>
    </source>
</evidence>
<proteinExistence type="predicted"/>
<feature type="region of interest" description="Disordered" evidence="1">
    <location>
        <begin position="107"/>
        <end position="145"/>
    </location>
</feature>
<dbReference type="Proteomes" id="UP000735302">
    <property type="component" value="Unassembled WGS sequence"/>
</dbReference>